<dbReference type="InterPro" id="IPR014710">
    <property type="entry name" value="RmlC-like_jellyroll"/>
</dbReference>
<dbReference type="Gene3D" id="2.60.120.10">
    <property type="entry name" value="Jelly Rolls"/>
    <property type="match status" value="1"/>
</dbReference>
<keyword evidence="2" id="KW-1185">Reference proteome</keyword>
<reference evidence="1" key="1">
    <citation type="submission" date="2020-11" db="EMBL/GenBank/DDBJ databases">
        <authorList>
            <consortium name="DOE Joint Genome Institute"/>
            <person name="Ahrendt S."/>
            <person name="Riley R."/>
            <person name="Andreopoulos W."/>
            <person name="Labutti K."/>
            <person name="Pangilinan J."/>
            <person name="Ruiz-Duenas F.J."/>
            <person name="Barrasa J.M."/>
            <person name="Sanchez-Garcia M."/>
            <person name="Camarero S."/>
            <person name="Miyauchi S."/>
            <person name="Serrano A."/>
            <person name="Linde D."/>
            <person name="Babiker R."/>
            <person name="Drula E."/>
            <person name="Ayuso-Fernandez I."/>
            <person name="Pacheco R."/>
            <person name="Padilla G."/>
            <person name="Ferreira P."/>
            <person name="Barriuso J."/>
            <person name="Kellner H."/>
            <person name="Castanera R."/>
            <person name="Alfaro M."/>
            <person name="Ramirez L."/>
            <person name="Pisabarro A.G."/>
            <person name="Kuo A."/>
            <person name="Tritt A."/>
            <person name="Lipzen A."/>
            <person name="He G."/>
            <person name="Yan M."/>
            <person name="Ng V."/>
            <person name="Cullen D."/>
            <person name="Martin F."/>
            <person name="Rosso M.-N."/>
            <person name="Henrissat B."/>
            <person name="Hibbett D."/>
            <person name="Martinez A.T."/>
            <person name="Grigoriev I.V."/>
        </authorList>
    </citation>
    <scope>NUCLEOTIDE SEQUENCE</scope>
    <source>
        <strain evidence="1">AH 40177</strain>
    </source>
</reference>
<dbReference type="EMBL" id="JADNRY010000103">
    <property type="protein sequence ID" value="KAF9065486.1"/>
    <property type="molecule type" value="Genomic_DNA"/>
</dbReference>
<protein>
    <submittedName>
        <fullName evidence="1">Uncharacterized protein</fullName>
    </submittedName>
</protein>
<dbReference type="Proteomes" id="UP000772434">
    <property type="component" value="Unassembled WGS sequence"/>
</dbReference>
<accession>A0A9P5PLG9</accession>
<proteinExistence type="predicted"/>
<organism evidence="1 2">
    <name type="scientific">Rhodocollybia butyracea</name>
    <dbReference type="NCBI Taxonomy" id="206335"/>
    <lineage>
        <taxon>Eukaryota</taxon>
        <taxon>Fungi</taxon>
        <taxon>Dikarya</taxon>
        <taxon>Basidiomycota</taxon>
        <taxon>Agaricomycotina</taxon>
        <taxon>Agaricomycetes</taxon>
        <taxon>Agaricomycetidae</taxon>
        <taxon>Agaricales</taxon>
        <taxon>Marasmiineae</taxon>
        <taxon>Omphalotaceae</taxon>
        <taxon>Rhodocollybia</taxon>
    </lineage>
</organism>
<evidence type="ECO:0000313" key="1">
    <source>
        <dbReference type="EMBL" id="KAF9065486.1"/>
    </source>
</evidence>
<name>A0A9P5PLG9_9AGAR</name>
<sequence>MAPIRAYYLPTDATSDIDESRPVNIEKLSTLGWKISSVAGGHDEIEQAGLKWAQELGFPVTQEGCIVPFNFDVEKNVATMAPEVITMFALLMKAVEAENRKGKQIDLATAVSAVLAVTSGSPYVDVEDVTAVGWIRIHFNPGMIFCVPTGAKYRADFNEENKRTKGIAFFKETISNHGMLVKDEIDNHPTRQVYLNAHT</sequence>
<comment type="caution">
    <text evidence="1">The sequence shown here is derived from an EMBL/GenBank/DDBJ whole genome shotgun (WGS) entry which is preliminary data.</text>
</comment>
<gene>
    <name evidence="1" type="ORF">BDP27DRAFT_1366383</name>
</gene>
<evidence type="ECO:0000313" key="2">
    <source>
        <dbReference type="Proteomes" id="UP000772434"/>
    </source>
</evidence>
<dbReference type="AlphaFoldDB" id="A0A9P5PLG9"/>